<evidence type="ECO:0000313" key="15">
    <source>
        <dbReference type="Proteomes" id="UP000007014"/>
    </source>
</evidence>
<dbReference type="InterPro" id="IPR036621">
    <property type="entry name" value="Anticodon-bd_dom_sf"/>
</dbReference>
<dbReference type="GO" id="GO:0005829">
    <property type="term" value="C:cytosol"/>
    <property type="evidence" value="ECO:0007669"/>
    <property type="project" value="TreeGrafter"/>
</dbReference>
<evidence type="ECO:0000256" key="7">
    <source>
        <dbReference type="ARBA" id="ARBA00022917"/>
    </source>
</evidence>
<dbReference type="HAMAP" id="MF_00127">
    <property type="entry name" value="His_tRNA_synth"/>
    <property type="match status" value="1"/>
</dbReference>
<evidence type="ECO:0000256" key="6">
    <source>
        <dbReference type="ARBA" id="ARBA00022840"/>
    </source>
</evidence>
<keyword evidence="8" id="KW-0030">Aminoacyl-tRNA synthetase</keyword>
<dbReference type="FunFam" id="3.30.930.10:FF:000061">
    <property type="entry name" value="Histidine--tRNA ligase, cytoplasmic"/>
    <property type="match status" value="1"/>
</dbReference>
<dbReference type="InterPro" id="IPR033656">
    <property type="entry name" value="HisRS_anticodon"/>
</dbReference>
<reference evidence="14 15" key="1">
    <citation type="journal article" date="2004" name="Nature">
        <title>Genome sequence of the ultrasmall unicellular red alga Cyanidioschyzon merolae 10D.</title>
        <authorList>
            <person name="Matsuzaki M."/>
            <person name="Misumi O."/>
            <person name="Shin-i T."/>
            <person name="Maruyama S."/>
            <person name="Takahara M."/>
            <person name="Miyagishima S."/>
            <person name="Mori T."/>
            <person name="Nishida K."/>
            <person name="Yagisawa F."/>
            <person name="Nishida K."/>
            <person name="Yoshida Y."/>
            <person name="Nishimura Y."/>
            <person name="Nakao S."/>
            <person name="Kobayashi T."/>
            <person name="Momoyama Y."/>
            <person name="Higashiyama T."/>
            <person name="Minoda A."/>
            <person name="Sano M."/>
            <person name="Nomoto H."/>
            <person name="Oishi K."/>
            <person name="Hayashi H."/>
            <person name="Ohta F."/>
            <person name="Nishizaka S."/>
            <person name="Haga S."/>
            <person name="Miura S."/>
            <person name="Morishita T."/>
            <person name="Kabeya Y."/>
            <person name="Terasawa K."/>
            <person name="Suzuki Y."/>
            <person name="Ishii Y."/>
            <person name="Asakawa S."/>
            <person name="Takano H."/>
            <person name="Ohta N."/>
            <person name="Kuroiwa H."/>
            <person name="Tanaka K."/>
            <person name="Shimizu N."/>
            <person name="Sugano S."/>
            <person name="Sato N."/>
            <person name="Nozaki H."/>
            <person name="Ogasawara N."/>
            <person name="Kohara Y."/>
            <person name="Kuroiwa T."/>
        </authorList>
    </citation>
    <scope>NUCLEOTIDE SEQUENCE [LARGE SCALE GENOMIC DNA]</scope>
    <source>
        <strain evidence="14 15">10D</strain>
    </source>
</reference>
<dbReference type="CDD" id="cd00773">
    <property type="entry name" value="HisRS-like_core"/>
    <property type="match status" value="1"/>
</dbReference>
<feature type="region of interest" description="Disordered" evidence="12">
    <location>
        <begin position="513"/>
        <end position="548"/>
    </location>
</feature>
<dbReference type="PANTHER" id="PTHR11476">
    <property type="entry name" value="HISTIDYL-TRNA SYNTHETASE"/>
    <property type="match status" value="1"/>
</dbReference>
<comment type="similarity">
    <text evidence="1">Belongs to the class-II aminoacyl-tRNA synthetase family.</text>
</comment>
<feature type="binding site" evidence="10">
    <location>
        <position position="177"/>
    </location>
    <ligand>
        <name>L-histidine</name>
        <dbReference type="ChEBI" id="CHEBI:57595"/>
    </ligand>
</feature>
<evidence type="ECO:0000256" key="10">
    <source>
        <dbReference type="PIRSR" id="PIRSR001549-1"/>
    </source>
</evidence>
<evidence type="ECO:0000256" key="12">
    <source>
        <dbReference type="SAM" id="MobiDB-lite"/>
    </source>
</evidence>
<dbReference type="InterPro" id="IPR006195">
    <property type="entry name" value="aa-tRNA-synth_II"/>
</dbReference>
<evidence type="ECO:0000256" key="5">
    <source>
        <dbReference type="ARBA" id="ARBA00022741"/>
    </source>
</evidence>
<evidence type="ECO:0000256" key="4">
    <source>
        <dbReference type="ARBA" id="ARBA00022598"/>
    </source>
</evidence>
<evidence type="ECO:0000256" key="3">
    <source>
        <dbReference type="ARBA" id="ARBA00015302"/>
    </source>
</evidence>
<dbReference type="GO" id="GO:0003723">
    <property type="term" value="F:RNA binding"/>
    <property type="evidence" value="ECO:0007669"/>
    <property type="project" value="TreeGrafter"/>
</dbReference>
<dbReference type="KEGG" id="cme:CYME_CMJ047C"/>
<sequence>MFCAVTLRTAALSKSFRSAFLAQSTTAHIRSCSARVPRRTRALERTCAMSTGRRVCKVPKGTRDFLPEQMAIRQRVFALVTSVFERHGAVTIETPVFELKETLLGQYGEESKLIYDIADQGGELLSLRYDLTVPFARFLATHGIVSLKRYQLGRVYRRDQPAIARGRFREFYQCDFDIAGQHPPMVPDAEVLRVLIEVLDEFAALSPYHRQRLGSYQVKLSHRGLLDAILQLCGVPKELLRPICSSIDKLDKEPWDVVRKEMIDVKGLTAPCADRIGQFVTRAGKPRELLRELQADHSLCCGKFGAEEALADLERLFSYLEAMGNVLERCTLNLALARGLDYYTGLIFEAVLTDGSTPLGSIGAGGRYDRLVEDFAGKPVPCVGTSIGIERIFSLMEEAERELAQATGRVIRASKTQVLVVGIGKVDLVQRLKLCDELWRAHLAAECLYAERPKMARQLQYALERGIPVLAILGEDELAAGVVGLKRLSTQEQIQMQRGPPLVQAIRDWLASESNQEAGQESVDRDGNCRPEPVASVRDPTATTPGAN</sequence>
<dbReference type="EC" id="6.1.1.21" evidence="2"/>
<organism evidence="14 15">
    <name type="scientific">Cyanidioschyzon merolae (strain NIES-3377 / 10D)</name>
    <name type="common">Unicellular red alga</name>
    <dbReference type="NCBI Taxonomy" id="280699"/>
    <lineage>
        <taxon>Eukaryota</taxon>
        <taxon>Rhodophyta</taxon>
        <taxon>Bangiophyceae</taxon>
        <taxon>Cyanidiales</taxon>
        <taxon>Cyanidiaceae</taxon>
        <taxon>Cyanidioschyzon</taxon>
    </lineage>
</organism>
<evidence type="ECO:0000256" key="8">
    <source>
        <dbReference type="ARBA" id="ARBA00023146"/>
    </source>
</evidence>
<feature type="binding site" evidence="10">
    <location>
        <begin position="342"/>
        <end position="343"/>
    </location>
    <ligand>
        <name>L-histidine</name>
        <dbReference type="ChEBI" id="CHEBI:57595"/>
    </ligand>
</feature>
<dbReference type="Pfam" id="PF03129">
    <property type="entry name" value="HGTP_anticodon"/>
    <property type="match status" value="1"/>
</dbReference>
<keyword evidence="7" id="KW-0648">Protein biosynthesis</keyword>
<dbReference type="InterPro" id="IPR015807">
    <property type="entry name" value="His-tRNA-ligase"/>
</dbReference>
<keyword evidence="6" id="KW-0067">ATP-binding</keyword>
<dbReference type="GO" id="GO:0004821">
    <property type="term" value="F:histidine-tRNA ligase activity"/>
    <property type="evidence" value="ECO:0007669"/>
    <property type="project" value="UniProtKB-EC"/>
</dbReference>
<accession>M1V577</accession>
<evidence type="ECO:0000259" key="13">
    <source>
        <dbReference type="PROSITE" id="PS50862"/>
    </source>
</evidence>
<dbReference type="OMA" id="YQIQKVW"/>
<dbReference type="Gene3D" id="3.40.50.800">
    <property type="entry name" value="Anticodon-binding domain"/>
    <property type="match status" value="1"/>
</dbReference>
<feature type="binding site" evidence="10">
    <location>
        <position position="157"/>
    </location>
    <ligand>
        <name>L-histidine</name>
        <dbReference type="ChEBI" id="CHEBI:57595"/>
    </ligand>
</feature>
<dbReference type="GO" id="GO:0032543">
    <property type="term" value="P:mitochondrial translation"/>
    <property type="evidence" value="ECO:0007669"/>
    <property type="project" value="TreeGrafter"/>
</dbReference>
<dbReference type="AlphaFoldDB" id="M1V577"/>
<feature type="binding site" evidence="10">
    <location>
        <position position="338"/>
    </location>
    <ligand>
        <name>L-histidine</name>
        <dbReference type="ChEBI" id="CHEBI:57595"/>
    </ligand>
</feature>
<dbReference type="OrthoDB" id="1906957at2759"/>
<feature type="binding site" evidence="10">
    <location>
        <position position="173"/>
    </location>
    <ligand>
        <name>L-histidine</name>
        <dbReference type="ChEBI" id="CHEBI:57595"/>
    </ligand>
</feature>
<dbReference type="PANTHER" id="PTHR11476:SF7">
    <property type="entry name" value="HISTIDINE--TRNA LIGASE"/>
    <property type="match status" value="1"/>
</dbReference>
<dbReference type="Gramene" id="CMJ047CT">
    <property type="protein sequence ID" value="CMJ047CT"/>
    <property type="gene ID" value="CMJ047C"/>
</dbReference>
<dbReference type="Proteomes" id="UP000007014">
    <property type="component" value="Chromosome 10"/>
</dbReference>
<dbReference type="GO" id="GO:0005524">
    <property type="term" value="F:ATP binding"/>
    <property type="evidence" value="ECO:0007669"/>
    <property type="project" value="UniProtKB-KW"/>
</dbReference>
<dbReference type="NCBIfam" id="TIGR00442">
    <property type="entry name" value="hisS"/>
    <property type="match status" value="1"/>
</dbReference>
<dbReference type="GO" id="GO:0006427">
    <property type="term" value="P:histidyl-tRNA aminoacylation"/>
    <property type="evidence" value="ECO:0007669"/>
    <property type="project" value="InterPro"/>
</dbReference>
<dbReference type="RefSeq" id="XP_005534797.1">
    <property type="nucleotide sequence ID" value="XM_005534740.1"/>
</dbReference>
<evidence type="ECO:0000256" key="1">
    <source>
        <dbReference type="ARBA" id="ARBA00008226"/>
    </source>
</evidence>
<keyword evidence="5" id="KW-0547">Nucleotide-binding</keyword>
<dbReference type="HOGENOM" id="CLU_025113_4_2_1"/>
<dbReference type="eggNOG" id="KOG1936">
    <property type="taxonomic scope" value="Eukaryota"/>
</dbReference>
<dbReference type="InterPro" id="IPR041715">
    <property type="entry name" value="HisRS-like_core"/>
</dbReference>
<dbReference type="InterPro" id="IPR045864">
    <property type="entry name" value="aa-tRNA-synth_II/BPL/LPL"/>
</dbReference>
<dbReference type="CDD" id="cd00859">
    <property type="entry name" value="HisRS_anticodon"/>
    <property type="match status" value="1"/>
</dbReference>
<evidence type="ECO:0000256" key="9">
    <source>
        <dbReference type="ARBA" id="ARBA00047639"/>
    </source>
</evidence>
<keyword evidence="4 14" id="KW-0436">Ligase</keyword>
<dbReference type="Pfam" id="PF13393">
    <property type="entry name" value="tRNA-synt_His"/>
    <property type="match status" value="1"/>
</dbReference>
<dbReference type="InterPro" id="IPR004516">
    <property type="entry name" value="HisRS/HisZ"/>
</dbReference>
<name>M1V577_CYAM1</name>
<dbReference type="GeneID" id="16994136"/>
<reference evidence="14 15" key="2">
    <citation type="journal article" date="2007" name="BMC Biol.">
        <title>A 100%-complete sequence reveals unusually simple genomic features in the hot-spring red alga Cyanidioschyzon merolae.</title>
        <authorList>
            <person name="Nozaki H."/>
            <person name="Takano H."/>
            <person name="Misumi O."/>
            <person name="Terasawa K."/>
            <person name="Matsuzaki M."/>
            <person name="Maruyama S."/>
            <person name="Nishida K."/>
            <person name="Yagisawa F."/>
            <person name="Yoshida Y."/>
            <person name="Fujiwara T."/>
            <person name="Takio S."/>
            <person name="Tamura K."/>
            <person name="Chung S.J."/>
            <person name="Nakamura S."/>
            <person name="Kuroiwa H."/>
            <person name="Tanaka K."/>
            <person name="Sato N."/>
            <person name="Kuroiwa T."/>
        </authorList>
    </citation>
    <scope>NUCLEOTIDE SEQUENCE [LARGE SCALE GENOMIC DNA]</scope>
    <source>
        <strain evidence="14 15">10D</strain>
    </source>
</reference>
<dbReference type="Gene3D" id="3.30.930.10">
    <property type="entry name" value="Bira Bifunctional Protein, Domain 2"/>
    <property type="match status" value="1"/>
</dbReference>
<dbReference type="SUPFAM" id="SSF52954">
    <property type="entry name" value="Class II aaRS ABD-related"/>
    <property type="match status" value="1"/>
</dbReference>
<evidence type="ECO:0000256" key="2">
    <source>
        <dbReference type="ARBA" id="ARBA00012815"/>
    </source>
</evidence>
<comment type="catalytic activity">
    <reaction evidence="9">
        <text>tRNA(His) + L-histidine + ATP = L-histidyl-tRNA(His) + AMP + diphosphate + H(+)</text>
        <dbReference type="Rhea" id="RHEA:17313"/>
        <dbReference type="Rhea" id="RHEA-COMP:9665"/>
        <dbReference type="Rhea" id="RHEA-COMP:9689"/>
        <dbReference type="ChEBI" id="CHEBI:15378"/>
        <dbReference type="ChEBI" id="CHEBI:30616"/>
        <dbReference type="ChEBI" id="CHEBI:33019"/>
        <dbReference type="ChEBI" id="CHEBI:57595"/>
        <dbReference type="ChEBI" id="CHEBI:78442"/>
        <dbReference type="ChEBI" id="CHEBI:78527"/>
        <dbReference type="ChEBI" id="CHEBI:456215"/>
        <dbReference type="EC" id="6.1.1.21"/>
    </reaction>
</comment>
<dbReference type="GO" id="GO:0005739">
    <property type="term" value="C:mitochondrion"/>
    <property type="evidence" value="ECO:0007669"/>
    <property type="project" value="TreeGrafter"/>
</dbReference>
<evidence type="ECO:0000256" key="11">
    <source>
        <dbReference type="SAM" id="Coils"/>
    </source>
</evidence>
<dbReference type="InterPro" id="IPR004154">
    <property type="entry name" value="Anticodon-bd"/>
</dbReference>
<evidence type="ECO:0000313" key="14">
    <source>
        <dbReference type="EMBL" id="BAM80190.1"/>
    </source>
</evidence>
<feature type="coiled-coil region" evidence="11">
    <location>
        <begin position="389"/>
        <end position="416"/>
    </location>
</feature>
<dbReference type="PIRSF" id="PIRSF001549">
    <property type="entry name" value="His-tRNA_synth"/>
    <property type="match status" value="1"/>
</dbReference>
<dbReference type="STRING" id="280699.M1V577"/>
<dbReference type="FunFam" id="3.40.50.800:FF:000012">
    <property type="entry name" value="Histidine--tRNA ligase, cytoplasmic"/>
    <property type="match status" value="1"/>
</dbReference>
<dbReference type="PROSITE" id="PS50862">
    <property type="entry name" value="AA_TRNA_LIGASE_II"/>
    <property type="match status" value="1"/>
</dbReference>
<protein>
    <recommendedName>
        <fullName evidence="3">Histidine--tRNA ligase, cytoplasmic</fullName>
        <ecNumber evidence="2">6.1.1.21</ecNumber>
    </recommendedName>
</protein>
<dbReference type="EMBL" id="AP006492">
    <property type="protein sequence ID" value="BAM80190.1"/>
    <property type="molecule type" value="Genomic_DNA"/>
</dbReference>
<keyword evidence="11" id="KW-0175">Coiled coil</keyword>
<proteinExistence type="inferred from homology"/>
<feature type="binding site" evidence="10">
    <location>
        <begin position="130"/>
        <end position="132"/>
    </location>
    <ligand>
        <name>L-histidine</name>
        <dbReference type="ChEBI" id="CHEBI:57595"/>
    </ligand>
</feature>
<gene>
    <name evidence="14" type="ORF">CYME_CMJ047C</name>
</gene>
<feature type="domain" description="Aminoacyl-transfer RNA synthetases class-II family profile" evidence="13">
    <location>
        <begin position="61"/>
        <end position="396"/>
    </location>
</feature>
<dbReference type="SUPFAM" id="SSF55681">
    <property type="entry name" value="Class II aaRS and biotin synthetases"/>
    <property type="match status" value="1"/>
</dbReference>
<keyword evidence="15" id="KW-1185">Reference proteome</keyword>